<evidence type="ECO:0000313" key="2">
    <source>
        <dbReference type="Proteomes" id="UP000095285"/>
    </source>
</evidence>
<dbReference type="AlphaFoldDB" id="A0A1I7V6W1"/>
<evidence type="ECO:0000313" key="3">
    <source>
        <dbReference type="WBParaSite" id="EN70_10532"/>
    </source>
</evidence>
<protein>
    <submittedName>
        <fullName evidence="3">BTB domain-containing protein</fullName>
    </submittedName>
</protein>
<dbReference type="Gene3D" id="3.30.710.10">
    <property type="entry name" value="Potassium Channel Kv1.1, Chain A"/>
    <property type="match status" value="1"/>
</dbReference>
<dbReference type="Gene3D" id="1.25.40.420">
    <property type="match status" value="1"/>
</dbReference>
<evidence type="ECO:0000259" key="1">
    <source>
        <dbReference type="PROSITE" id="PS50097"/>
    </source>
</evidence>
<dbReference type="Proteomes" id="UP000095285">
    <property type="component" value="Unassembled WGS sequence"/>
</dbReference>
<reference evidence="2" key="1">
    <citation type="submission" date="2012-04" db="EMBL/GenBank/DDBJ databases">
        <title>The Genome Sequence of Loa loa.</title>
        <authorList>
            <consortium name="The Broad Institute Genome Sequencing Platform"/>
            <consortium name="Broad Institute Genome Sequencing Center for Infectious Disease"/>
            <person name="Nutman T.B."/>
            <person name="Fink D.L."/>
            <person name="Russ C."/>
            <person name="Young S."/>
            <person name="Zeng Q."/>
            <person name="Gargeya S."/>
            <person name="Alvarado L."/>
            <person name="Berlin A."/>
            <person name="Chapman S.B."/>
            <person name="Chen Z."/>
            <person name="Freedman E."/>
            <person name="Gellesch M."/>
            <person name="Goldberg J."/>
            <person name="Griggs A."/>
            <person name="Gujja S."/>
            <person name="Heilman E.R."/>
            <person name="Heiman D."/>
            <person name="Howarth C."/>
            <person name="Mehta T."/>
            <person name="Neiman D."/>
            <person name="Pearson M."/>
            <person name="Roberts A."/>
            <person name="Saif S."/>
            <person name="Shea T."/>
            <person name="Shenoy N."/>
            <person name="Sisk P."/>
            <person name="Stolte C."/>
            <person name="Sykes S."/>
            <person name="White J."/>
            <person name="Yandava C."/>
            <person name="Haas B."/>
            <person name="Henn M.R."/>
            <person name="Nusbaum C."/>
            <person name="Birren B."/>
        </authorList>
    </citation>
    <scope>NUCLEOTIDE SEQUENCE [LARGE SCALE GENOMIC DNA]</scope>
</reference>
<feature type="domain" description="BTB" evidence="1">
    <location>
        <begin position="112"/>
        <end position="187"/>
    </location>
</feature>
<dbReference type="STRING" id="7209.A0A1I7V6W1"/>
<dbReference type="Pfam" id="PF07707">
    <property type="entry name" value="BACK"/>
    <property type="match status" value="1"/>
</dbReference>
<dbReference type="GO" id="GO:0005829">
    <property type="term" value="C:cytosol"/>
    <property type="evidence" value="ECO:0007669"/>
    <property type="project" value="TreeGrafter"/>
</dbReference>
<organism evidence="2 3">
    <name type="scientific">Loa loa</name>
    <name type="common">Eye worm</name>
    <name type="synonym">Filaria loa</name>
    <dbReference type="NCBI Taxonomy" id="7209"/>
    <lineage>
        <taxon>Eukaryota</taxon>
        <taxon>Metazoa</taxon>
        <taxon>Ecdysozoa</taxon>
        <taxon>Nematoda</taxon>
        <taxon>Chromadorea</taxon>
        <taxon>Rhabditida</taxon>
        <taxon>Spirurina</taxon>
        <taxon>Spiruromorpha</taxon>
        <taxon>Filarioidea</taxon>
        <taxon>Onchocercidae</taxon>
        <taxon>Loa</taxon>
    </lineage>
</organism>
<dbReference type="GO" id="GO:0000932">
    <property type="term" value="C:P-body"/>
    <property type="evidence" value="ECO:0007669"/>
    <property type="project" value="TreeGrafter"/>
</dbReference>
<name>A0A1I7V6W1_LOALO</name>
<keyword evidence="2" id="KW-1185">Reference proteome</keyword>
<dbReference type="PANTHER" id="PTHR45774:SF3">
    <property type="entry name" value="BTB (POZ) DOMAIN-CONTAINING 2B-RELATED"/>
    <property type="match status" value="1"/>
</dbReference>
<dbReference type="InterPro" id="IPR011705">
    <property type="entry name" value="BACK"/>
</dbReference>
<dbReference type="PANTHER" id="PTHR45774">
    <property type="entry name" value="BTB/POZ DOMAIN-CONTAINING"/>
    <property type="match status" value="1"/>
</dbReference>
<dbReference type="InterPro" id="IPR000210">
    <property type="entry name" value="BTB/POZ_dom"/>
</dbReference>
<accession>A0A1I7V6W1</accession>
<dbReference type="InterPro" id="IPR038648">
    <property type="entry name" value="PHR_sf"/>
</dbReference>
<proteinExistence type="predicted"/>
<dbReference type="SUPFAM" id="SSF54695">
    <property type="entry name" value="POZ domain"/>
    <property type="match status" value="1"/>
</dbReference>
<dbReference type="PROSITE" id="PS50097">
    <property type="entry name" value="BTB"/>
    <property type="match status" value="1"/>
</dbReference>
<dbReference type="SMART" id="SM00875">
    <property type="entry name" value="BACK"/>
    <property type="match status" value="1"/>
</dbReference>
<dbReference type="Gene3D" id="2.60.120.820">
    <property type="entry name" value="PHR domain"/>
    <property type="match status" value="1"/>
</dbReference>
<reference evidence="3" key="2">
    <citation type="submission" date="2016-11" db="UniProtKB">
        <authorList>
            <consortium name="WormBaseParasite"/>
        </authorList>
    </citation>
    <scope>IDENTIFICATION</scope>
</reference>
<dbReference type="InterPro" id="IPR011333">
    <property type="entry name" value="SKP1/BTB/POZ_sf"/>
</dbReference>
<dbReference type="GO" id="GO:0022008">
    <property type="term" value="P:neurogenesis"/>
    <property type="evidence" value="ECO:0007669"/>
    <property type="project" value="TreeGrafter"/>
</dbReference>
<dbReference type="Pfam" id="PF00651">
    <property type="entry name" value="BTB"/>
    <property type="match status" value="1"/>
</dbReference>
<dbReference type="WBParaSite" id="EN70_10532">
    <property type="protein sequence ID" value="EN70_10532"/>
    <property type="gene ID" value="EN70_10532"/>
</dbReference>
<sequence length="446" mass="50060">MSSEIKNLPAPKTIQQTLVIPKLIPLSDPSNATKSWYFPELFSGIFKRLLVLKVMVGWFEGISMVDVPALLEHGNNEHDNSDQDHTYYSIINDYNITLAERLTMFRNESIGCDVEFIVGIEEKTIKAHKLVLGCGSQVFATMFYGKMTQETPGDGDNPMTVVVPDVTPHAFTTLVNFLYLDLHKIESDDNDVMETLYAAKKYDVKTLISACVEHLISCLTPSNALCLFSQACFFDEPSLIEQCLLVIDTKTDEVLKSPGLRDIDRDTLVAVLKRNELNATSELVVFKAAQSWSEAECERREIEVNPSNQRLVLGPVLSLIRFPLMTISEFGEAASSSLLTCEEIAQVFLHLTVVPRPPISYPTDFRCNGCSRHVVKPFPVVFDKQCSTQNNKVCFEVDREILVIGFGIMIKSSEAQDLQATVEIQLNLKSNYGKIVKLRKKLLSFK</sequence>
<dbReference type="SMART" id="SM00225">
    <property type="entry name" value="BTB"/>
    <property type="match status" value="1"/>
</dbReference>